<gene>
    <name evidence="3" type="ORF">CH63R_06974</name>
</gene>
<evidence type="ECO:0000256" key="1">
    <source>
        <dbReference type="SAM" id="MobiDB-lite"/>
    </source>
</evidence>
<accession>A0A1B7Y850</accession>
<comment type="caution">
    <text evidence="3">The sequence shown here is derived from an EMBL/GenBank/DDBJ whole genome shotgun (WGS) entry which is preliminary data.</text>
</comment>
<evidence type="ECO:0000313" key="4">
    <source>
        <dbReference type="Proteomes" id="UP000092177"/>
    </source>
</evidence>
<reference evidence="4" key="1">
    <citation type="journal article" date="2017" name="BMC Genomics">
        <title>Gapless genome assembly of Colletotrichum higginsianum reveals chromosome structure and association of transposable elements with secondary metabolite gene clusters.</title>
        <authorList>
            <person name="Dallery J.-F."/>
            <person name="Lapalu N."/>
            <person name="Zampounis A."/>
            <person name="Pigne S."/>
            <person name="Luyten I."/>
            <person name="Amselem J."/>
            <person name="Wittenberg A.H.J."/>
            <person name="Zhou S."/>
            <person name="de Queiroz M.V."/>
            <person name="Robin G.P."/>
            <person name="Auger A."/>
            <person name="Hainaut M."/>
            <person name="Henrissat B."/>
            <person name="Kim K.-T."/>
            <person name="Lee Y.-H."/>
            <person name="Lespinet O."/>
            <person name="Schwartz D.C."/>
            <person name="Thon M.R."/>
            <person name="O'Connell R.J."/>
        </authorList>
    </citation>
    <scope>NUCLEOTIDE SEQUENCE [LARGE SCALE GENOMIC DNA]</scope>
    <source>
        <strain evidence="4">IMI 349063</strain>
    </source>
</reference>
<dbReference type="AlphaFoldDB" id="A0A1B7Y850"/>
<feature type="compositionally biased region" description="Polar residues" evidence="1">
    <location>
        <begin position="27"/>
        <end position="42"/>
    </location>
</feature>
<organism evidence="3 4">
    <name type="scientific">Colletotrichum higginsianum (strain IMI 349063)</name>
    <name type="common">Crucifer anthracnose fungus</name>
    <dbReference type="NCBI Taxonomy" id="759273"/>
    <lineage>
        <taxon>Eukaryota</taxon>
        <taxon>Fungi</taxon>
        <taxon>Dikarya</taxon>
        <taxon>Ascomycota</taxon>
        <taxon>Pezizomycotina</taxon>
        <taxon>Sordariomycetes</taxon>
        <taxon>Hypocreomycetidae</taxon>
        <taxon>Glomerellales</taxon>
        <taxon>Glomerellaceae</taxon>
        <taxon>Colletotrichum</taxon>
        <taxon>Colletotrichum destructivum species complex</taxon>
    </lineage>
</organism>
<keyword evidence="2" id="KW-1133">Transmembrane helix</keyword>
<feature type="region of interest" description="Disordered" evidence="1">
    <location>
        <begin position="143"/>
        <end position="220"/>
    </location>
</feature>
<dbReference type="EMBL" id="LTAN01000005">
    <property type="protein sequence ID" value="OBR08209.1"/>
    <property type="molecule type" value="Genomic_DNA"/>
</dbReference>
<feature type="compositionally biased region" description="Low complexity" evidence="1">
    <location>
        <begin position="198"/>
        <end position="208"/>
    </location>
</feature>
<dbReference type="KEGG" id="chig:CH63R_06974"/>
<feature type="compositionally biased region" description="Gly residues" evidence="1">
    <location>
        <begin position="143"/>
        <end position="152"/>
    </location>
</feature>
<protein>
    <submittedName>
        <fullName evidence="3">Peptidase C65 Otubain</fullName>
    </submittedName>
</protein>
<evidence type="ECO:0000313" key="3">
    <source>
        <dbReference type="EMBL" id="OBR08209.1"/>
    </source>
</evidence>
<name>A0A1B7Y850_COLHI</name>
<feature type="transmembrane region" description="Helical" evidence="2">
    <location>
        <begin position="250"/>
        <end position="272"/>
    </location>
</feature>
<feature type="region of interest" description="Disordered" evidence="1">
    <location>
        <begin position="27"/>
        <end position="47"/>
    </location>
</feature>
<proteinExistence type="predicted"/>
<keyword evidence="2" id="KW-0472">Membrane</keyword>
<sequence length="326" mass="33785">MFQPQSTPLAFHASPYQYCHATNAAQSYNHSHASQPQDQSPQGDAGYGMGMGRGAGLGGMMIADEDGGDTGLRMGRMGGMCNNGGNMSDYTLPPTSLAVGGAAGVGVGRGGGGSGPRAVAGAIAGVPTVAGVGSSTRMGLVMGQGHGDGMGRPLGSRLGTADGVNMDTDRSMELQSRSHQRPSTGGEAAGRSNMPLRSHSSSNINSTSEGDGSSRDTSNNTLELDEMEPHLALGLPGLGQDLHGGGLHRLHLLVALVLRAPATLLLLLLLLVQRHHNSYPYHNHPLPPPPPHPRLLLLLLLLIYPRHPLLPSPPRPLALPFPTPPQ</sequence>
<evidence type="ECO:0000256" key="2">
    <source>
        <dbReference type="SAM" id="Phobius"/>
    </source>
</evidence>
<dbReference type="GeneID" id="28866056"/>
<feature type="compositionally biased region" description="Polar residues" evidence="1">
    <location>
        <begin position="173"/>
        <end position="183"/>
    </location>
</feature>
<feature type="compositionally biased region" description="Polar residues" evidence="1">
    <location>
        <begin position="209"/>
        <end position="220"/>
    </location>
</feature>
<keyword evidence="2" id="KW-0812">Transmembrane</keyword>
<keyword evidence="4" id="KW-1185">Reference proteome</keyword>
<dbReference type="RefSeq" id="XP_018156727.1">
    <property type="nucleotide sequence ID" value="XM_018301949.1"/>
</dbReference>
<dbReference type="Proteomes" id="UP000092177">
    <property type="component" value="Chromosome 5"/>
</dbReference>
<dbReference type="VEuPathDB" id="FungiDB:CH63R_06974"/>